<keyword evidence="4" id="KW-1185">Reference proteome</keyword>
<evidence type="ECO:0000256" key="1">
    <source>
        <dbReference type="SAM" id="SignalP"/>
    </source>
</evidence>
<accession>A0A4Q0PD60</accession>
<organism evidence="3 4">
    <name type="scientific">Leeuwenhoekiella aequorea</name>
    <dbReference type="NCBI Taxonomy" id="283736"/>
    <lineage>
        <taxon>Bacteria</taxon>
        <taxon>Pseudomonadati</taxon>
        <taxon>Bacteroidota</taxon>
        <taxon>Flavobacteriia</taxon>
        <taxon>Flavobacteriales</taxon>
        <taxon>Flavobacteriaceae</taxon>
        <taxon>Leeuwenhoekiella</taxon>
    </lineage>
</organism>
<dbReference type="EMBL" id="QOVM01000001">
    <property type="protein sequence ID" value="RXG24326.1"/>
    <property type="molecule type" value="Genomic_DNA"/>
</dbReference>
<dbReference type="Pfam" id="PF10988">
    <property type="entry name" value="DUF2807"/>
    <property type="match status" value="1"/>
</dbReference>
<feature type="domain" description="Putative auto-transporter adhesin head GIN" evidence="2">
    <location>
        <begin position="53"/>
        <end position="232"/>
    </location>
</feature>
<dbReference type="AlphaFoldDB" id="A0A4Q0PD60"/>
<feature type="signal peptide" evidence="1">
    <location>
        <begin position="1"/>
        <end position="44"/>
    </location>
</feature>
<evidence type="ECO:0000313" key="3">
    <source>
        <dbReference type="EMBL" id="RXG24326.1"/>
    </source>
</evidence>
<protein>
    <submittedName>
        <fullName evidence="3">Putative autotransporter adhesin-like protein</fullName>
    </submittedName>
</protein>
<proteinExistence type="predicted"/>
<sequence length="249" mass="27734">MRIKPNRFLSVTNQKRVCLYITKSKRMKNLIMLLVLLTIGAANAQNNERNIGDFTEVKVFDRMRVNLIKSSENKVILKGKDTENIELVNSDGVLKVRMNLDKIFDGNETFVEVYYNNLRVIDANEGAQVEINELLEQSRIEIRVQEGAIVNAGLDVEFAEMRAVTGGIIKAKGSAEKQNVEINTGGIFEGKSLETTDTTLRIQAGGEADIFARRTAQIKIRAGGDVDVYGNPTEVIQDKFIGGRINVVK</sequence>
<dbReference type="Proteomes" id="UP000289238">
    <property type="component" value="Unassembled WGS sequence"/>
</dbReference>
<dbReference type="Gene3D" id="2.160.20.120">
    <property type="match status" value="1"/>
</dbReference>
<evidence type="ECO:0000313" key="4">
    <source>
        <dbReference type="Proteomes" id="UP000289238"/>
    </source>
</evidence>
<evidence type="ECO:0000259" key="2">
    <source>
        <dbReference type="Pfam" id="PF10988"/>
    </source>
</evidence>
<comment type="caution">
    <text evidence="3">The sequence shown here is derived from an EMBL/GenBank/DDBJ whole genome shotgun (WGS) entry which is preliminary data.</text>
</comment>
<gene>
    <name evidence="3" type="ORF">DSM00_113</name>
</gene>
<dbReference type="InterPro" id="IPR021255">
    <property type="entry name" value="DUF2807"/>
</dbReference>
<reference evidence="3 4" key="1">
    <citation type="submission" date="2018-07" db="EMBL/GenBank/DDBJ databases">
        <title>Leeuwenhoekiella genomics.</title>
        <authorList>
            <person name="Tahon G."/>
            <person name="Willems A."/>
        </authorList>
    </citation>
    <scope>NUCLEOTIDE SEQUENCE [LARGE SCALE GENOMIC DNA]</scope>
    <source>
        <strain evidence="3 4">LMG 22550</strain>
    </source>
</reference>
<keyword evidence="1" id="KW-0732">Signal</keyword>
<name>A0A4Q0PD60_9FLAO</name>
<feature type="chain" id="PRO_5020639358" evidence="1">
    <location>
        <begin position="45"/>
        <end position="249"/>
    </location>
</feature>